<accession>S7PD72</accession>
<evidence type="ECO:0000313" key="3">
    <source>
        <dbReference type="Proteomes" id="UP000052978"/>
    </source>
</evidence>
<organism evidence="2 3">
    <name type="scientific">Myotis brandtii</name>
    <name type="common">Brandt's bat</name>
    <dbReference type="NCBI Taxonomy" id="109478"/>
    <lineage>
        <taxon>Eukaryota</taxon>
        <taxon>Metazoa</taxon>
        <taxon>Chordata</taxon>
        <taxon>Craniata</taxon>
        <taxon>Vertebrata</taxon>
        <taxon>Euteleostomi</taxon>
        <taxon>Mammalia</taxon>
        <taxon>Eutheria</taxon>
        <taxon>Laurasiatheria</taxon>
        <taxon>Chiroptera</taxon>
        <taxon>Yangochiroptera</taxon>
        <taxon>Vespertilionidae</taxon>
        <taxon>Myotis</taxon>
    </lineage>
</organism>
<feature type="region of interest" description="Disordered" evidence="1">
    <location>
        <begin position="35"/>
        <end position="66"/>
    </location>
</feature>
<name>S7PD72_MYOBR</name>
<evidence type="ECO:0000313" key="2">
    <source>
        <dbReference type="EMBL" id="EPQ08393.1"/>
    </source>
</evidence>
<sequence length="66" mass="6845">MAEALDPTTVLSSGRPFPPLSSGRVLLQGLGIREVLPNSNSNPSLEAGRARTPEVAWHPAAQAPSA</sequence>
<proteinExistence type="predicted"/>
<evidence type="ECO:0000256" key="1">
    <source>
        <dbReference type="SAM" id="MobiDB-lite"/>
    </source>
</evidence>
<reference evidence="2 3" key="1">
    <citation type="journal article" date="2013" name="Nat. Commun.">
        <title>Genome analysis reveals insights into physiology and longevity of the Brandt's bat Myotis brandtii.</title>
        <authorList>
            <person name="Seim I."/>
            <person name="Fang X."/>
            <person name="Xiong Z."/>
            <person name="Lobanov A.V."/>
            <person name="Huang Z."/>
            <person name="Ma S."/>
            <person name="Feng Y."/>
            <person name="Turanov A.A."/>
            <person name="Zhu Y."/>
            <person name="Lenz T.L."/>
            <person name="Gerashchenko M.V."/>
            <person name="Fan D."/>
            <person name="Hee Yim S."/>
            <person name="Yao X."/>
            <person name="Jordan D."/>
            <person name="Xiong Y."/>
            <person name="Ma Y."/>
            <person name="Lyapunov A.N."/>
            <person name="Chen G."/>
            <person name="Kulakova O.I."/>
            <person name="Sun Y."/>
            <person name="Lee S.G."/>
            <person name="Bronson R.T."/>
            <person name="Moskalev A.A."/>
            <person name="Sunyaev S.R."/>
            <person name="Zhang G."/>
            <person name="Krogh A."/>
            <person name="Wang J."/>
            <person name="Gladyshev V.N."/>
        </authorList>
    </citation>
    <scope>NUCLEOTIDE SEQUENCE [LARGE SCALE GENOMIC DNA]</scope>
</reference>
<dbReference type="EMBL" id="KE162470">
    <property type="protein sequence ID" value="EPQ08393.1"/>
    <property type="molecule type" value="Genomic_DNA"/>
</dbReference>
<feature type="region of interest" description="Disordered" evidence="1">
    <location>
        <begin position="1"/>
        <end position="21"/>
    </location>
</feature>
<dbReference type="Proteomes" id="UP000052978">
    <property type="component" value="Unassembled WGS sequence"/>
</dbReference>
<dbReference type="AlphaFoldDB" id="S7PD72"/>
<protein>
    <submittedName>
        <fullName evidence="2">Uncharacterized protein</fullName>
    </submittedName>
</protein>
<gene>
    <name evidence="2" type="ORF">D623_10006856</name>
</gene>
<keyword evidence="3" id="KW-1185">Reference proteome</keyword>